<dbReference type="Proteomes" id="UP000190797">
    <property type="component" value="Chromosome"/>
</dbReference>
<keyword evidence="1" id="KW-0808">Transferase</keyword>
<dbReference type="Gene3D" id="3.30.565.10">
    <property type="entry name" value="Histidine kinase-like ATPase, C-terminal domain"/>
    <property type="match status" value="1"/>
</dbReference>
<reference evidence="4" key="1">
    <citation type="journal article" date="2017" name="Med. Chem. Commun.">
        <title>Nonomuraea sp. ATCC 55076 harbours the largest actinomycete chromosome to date and the kistamicin biosynthetic gene cluster.</title>
        <authorList>
            <person name="Nazari B."/>
            <person name="Forneris C.C."/>
            <person name="Gibson M.I."/>
            <person name="Moon K."/>
            <person name="Schramma K.R."/>
            <person name="Seyedsayamdost M.R."/>
        </authorList>
    </citation>
    <scope>NUCLEOTIDE SEQUENCE [LARGE SCALE GENOMIC DNA]</scope>
    <source>
        <strain evidence="4">ATCC 55076</strain>
    </source>
</reference>
<accession>A0A1V0AD33</accession>
<sequence length="164" mass="18028">MDDTEERMRTLIAQSFSLEDVSKLRHVVAEHAESCGLHGPRLDDFVLAVHESVVNAVEHAGGYGRFRLYTVDGVICSETRDQGAGIPEPYVNGGKRPSDSSYTGRGIYLIRRLCDAADFRTGPGGTTVLLTMRLPRRPGPDARGRMRRIRVTAPGGRPFGRFTA</sequence>
<dbReference type="PANTHER" id="PTHR35526">
    <property type="entry name" value="ANTI-SIGMA-F FACTOR RSBW-RELATED"/>
    <property type="match status" value="1"/>
</dbReference>
<dbReference type="InterPro" id="IPR003594">
    <property type="entry name" value="HATPase_dom"/>
</dbReference>
<dbReference type="KEGG" id="noa:BKM31_47480"/>
<dbReference type="GO" id="GO:0004674">
    <property type="term" value="F:protein serine/threonine kinase activity"/>
    <property type="evidence" value="ECO:0007669"/>
    <property type="project" value="UniProtKB-KW"/>
</dbReference>
<dbReference type="STRING" id="1909395.BKM31_47480"/>
<organism evidence="3 4">
    <name type="scientific">[Actinomadura] parvosata subsp. kistnae</name>
    <dbReference type="NCBI Taxonomy" id="1909395"/>
    <lineage>
        <taxon>Bacteria</taxon>
        <taxon>Bacillati</taxon>
        <taxon>Actinomycetota</taxon>
        <taxon>Actinomycetes</taxon>
        <taxon>Streptosporangiales</taxon>
        <taxon>Streptosporangiaceae</taxon>
        <taxon>Nonomuraea</taxon>
    </lineage>
</organism>
<feature type="domain" description="Histidine kinase/HSP90-like ATPase" evidence="2">
    <location>
        <begin position="17"/>
        <end position="131"/>
    </location>
</feature>
<proteinExistence type="predicted"/>
<dbReference type="CDD" id="cd16936">
    <property type="entry name" value="HATPase_RsbW-like"/>
    <property type="match status" value="1"/>
</dbReference>
<keyword evidence="1" id="KW-0418">Kinase</keyword>
<dbReference type="InterPro" id="IPR050267">
    <property type="entry name" value="Anti-sigma-factor_SerPK"/>
</dbReference>
<dbReference type="EMBL" id="CP017717">
    <property type="protein sequence ID" value="AQZ68096.1"/>
    <property type="molecule type" value="Genomic_DNA"/>
</dbReference>
<evidence type="ECO:0000259" key="2">
    <source>
        <dbReference type="Pfam" id="PF13581"/>
    </source>
</evidence>
<keyword evidence="4" id="KW-1185">Reference proteome</keyword>
<evidence type="ECO:0000313" key="4">
    <source>
        <dbReference type="Proteomes" id="UP000190797"/>
    </source>
</evidence>
<keyword evidence="1" id="KW-0723">Serine/threonine-protein kinase</keyword>
<dbReference type="SUPFAM" id="SSF55874">
    <property type="entry name" value="ATPase domain of HSP90 chaperone/DNA topoisomerase II/histidine kinase"/>
    <property type="match status" value="1"/>
</dbReference>
<name>A0A1V0AD33_9ACTN</name>
<dbReference type="Pfam" id="PF13581">
    <property type="entry name" value="HATPase_c_2"/>
    <property type="match status" value="1"/>
</dbReference>
<dbReference type="InterPro" id="IPR036890">
    <property type="entry name" value="HATPase_C_sf"/>
</dbReference>
<gene>
    <name evidence="3" type="ORF">BKM31_47480</name>
</gene>
<evidence type="ECO:0000313" key="3">
    <source>
        <dbReference type="EMBL" id="AQZ68096.1"/>
    </source>
</evidence>
<evidence type="ECO:0000256" key="1">
    <source>
        <dbReference type="ARBA" id="ARBA00022527"/>
    </source>
</evidence>
<protein>
    <recommendedName>
        <fullName evidence="2">Histidine kinase/HSP90-like ATPase domain-containing protein</fullName>
    </recommendedName>
</protein>
<dbReference type="PANTHER" id="PTHR35526:SF3">
    <property type="entry name" value="ANTI-SIGMA-F FACTOR RSBW"/>
    <property type="match status" value="1"/>
</dbReference>
<dbReference type="AlphaFoldDB" id="A0A1V0AD33"/>